<keyword evidence="5 7" id="KW-1133">Transmembrane helix</keyword>
<comment type="caution">
    <text evidence="9">The sequence shown here is derived from an EMBL/GenBank/DDBJ whole genome shotgun (WGS) entry which is preliminary data.</text>
</comment>
<comment type="subcellular location">
    <subcellularLocation>
        <location evidence="1 7">Cell membrane</location>
        <topology evidence="1 7">Multi-pass membrane protein</topology>
    </subcellularLocation>
</comment>
<dbReference type="Pfam" id="PF00528">
    <property type="entry name" value="BPD_transp_1"/>
    <property type="match status" value="1"/>
</dbReference>
<keyword evidence="4 7" id="KW-0812">Transmembrane</keyword>
<evidence type="ECO:0000256" key="2">
    <source>
        <dbReference type="ARBA" id="ARBA00022448"/>
    </source>
</evidence>
<organism evidence="9 10">
    <name type="scientific">Ructibacterium gallinarum</name>
    <dbReference type="NCBI Taxonomy" id="2779355"/>
    <lineage>
        <taxon>Bacteria</taxon>
        <taxon>Bacillati</taxon>
        <taxon>Bacillota</taxon>
        <taxon>Clostridia</taxon>
        <taxon>Eubacteriales</taxon>
        <taxon>Oscillospiraceae</taxon>
        <taxon>Ructibacterium</taxon>
    </lineage>
</organism>
<keyword evidence="10" id="KW-1185">Reference proteome</keyword>
<evidence type="ECO:0000256" key="7">
    <source>
        <dbReference type="RuleBase" id="RU363032"/>
    </source>
</evidence>
<dbReference type="PANTHER" id="PTHR43744">
    <property type="entry name" value="ABC TRANSPORTER PERMEASE PROTEIN MG189-RELATED-RELATED"/>
    <property type="match status" value="1"/>
</dbReference>
<feature type="transmembrane region" description="Helical" evidence="7">
    <location>
        <begin position="12"/>
        <end position="34"/>
    </location>
</feature>
<keyword evidence="6 7" id="KW-0472">Membrane</keyword>
<dbReference type="InterPro" id="IPR000515">
    <property type="entry name" value="MetI-like"/>
</dbReference>
<dbReference type="PANTHER" id="PTHR43744:SF9">
    <property type="entry name" value="POLYGALACTURONAN_RHAMNOGALACTURONAN TRANSPORT SYSTEM PERMEASE PROTEIN YTCP"/>
    <property type="match status" value="1"/>
</dbReference>
<evidence type="ECO:0000256" key="3">
    <source>
        <dbReference type="ARBA" id="ARBA00022475"/>
    </source>
</evidence>
<dbReference type="EMBL" id="JADCKB010000038">
    <property type="protein sequence ID" value="MBE5041172.1"/>
    <property type="molecule type" value="Genomic_DNA"/>
</dbReference>
<dbReference type="InterPro" id="IPR035906">
    <property type="entry name" value="MetI-like_sf"/>
</dbReference>
<evidence type="ECO:0000313" key="10">
    <source>
        <dbReference type="Proteomes" id="UP000806542"/>
    </source>
</evidence>
<dbReference type="GO" id="GO:0005886">
    <property type="term" value="C:plasma membrane"/>
    <property type="evidence" value="ECO:0007669"/>
    <property type="project" value="UniProtKB-SubCell"/>
</dbReference>
<evidence type="ECO:0000259" key="8">
    <source>
        <dbReference type="PROSITE" id="PS50928"/>
    </source>
</evidence>
<evidence type="ECO:0000313" key="9">
    <source>
        <dbReference type="EMBL" id="MBE5041172.1"/>
    </source>
</evidence>
<evidence type="ECO:0000256" key="4">
    <source>
        <dbReference type="ARBA" id="ARBA00022692"/>
    </source>
</evidence>
<proteinExistence type="inferred from homology"/>
<feature type="transmembrane region" description="Helical" evidence="7">
    <location>
        <begin position="77"/>
        <end position="96"/>
    </location>
</feature>
<feature type="domain" description="ABC transmembrane type-1" evidence="8">
    <location>
        <begin position="73"/>
        <end position="274"/>
    </location>
</feature>
<dbReference type="GO" id="GO:0055085">
    <property type="term" value="P:transmembrane transport"/>
    <property type="evidence" value="ECO:0007669"/>
    <property type="project" value="InterPro"/>
</dbReference>
<dbReference type="SUPFAM" id="SSF161098">
    <property type="entry name" value="MetI-like"/>
    <property type="match status" value="1"/>
</dbReference>
<keyword evidence="2 7" id="KW-0813">Transport</keyword>
<evidence type="ECO:0000256" key="1">
    <source>
        <dbReference type="ARBA" id="ARBA00004651"/>
    </source>
</evidence>
<reference evidence="9" key="1">
    <citation type="submission" date="2020-10" db="EMBL/GenBank/DDBJ databases">
        <title>ChiBAC.</title>
        <authorList>
            <person name="Zenner C."/>
            <person name="Hitch T.C.A."/>
            <person name="Clavel T."/>
        </authorList>
    </citation>
    <scope>NUCLEOTIDE SEQUENCE</scope>
    <source>
        <strain evidence="9">DSM 107454</strain>
    </source>
</reference>
<feature type="transmembrane region" description="Helical" evidence="7">
    <location>
        <begin position="181"/>
        <end position="203"/>
    </location>
</feature>
<feature type="transmembrane region" description="Helical" evidence="7">
    <location>
        <begin position="140"/>
        <end position="160"/>
    </location>
</feature>
<dbReference type="CDD" id="cd06261">
    <property type="entry name" value="TM_PBP2"/>
    <property type="match status" value="1"/>
</dbReference>
<feature type="transmembrane region" description="Helical" evidence="7">
    <location>
        <begin position="108"/>
        <end position="128"/>
    </location>
</feature>
<dbReference type="PROSITE" id="PS50928">
    <property type="entry name" value="ABC_TM1"/>
    <property type="match status" value="1"/>
</dbReference>
<dbReference type="RefSeq" id="WP_226393706.1">
    <property type="nucleotide sequence ID" value="NZ_JADCKB010000038.1"/>
</dbReference>
<gene>
    <name evidence="9" type="ORF">INF28_11990</name>
</gene>
<sequence length="289" mass="32599">MKRSKGEKIFGVFNGLILIILAIIALYPFIYVIVASFSDPMEVASGHVWLYPIGINLSAYEEVIHYEGIWVAYANTFFYAIVGTLVSIVVTILGAYPLSKKRLRGKTIFTFLIAFSMWFQAGMIPTYLNFKDLGLLDTRTAIIVGFCVTAFYLFIMRTYFTSLPDALEESAKLDGANDFQILLQIYLPLAIPSVVTLMLYYLVDRWNAYFWAMTLLKDESKIPLQVILNKLIVEGNWSEQTGALTDSVEYNQETLKYATIVVAIIPVLCVYPVLQKYFVKGMTVGAIKG</sequence>
<protein>
    <submittedName>
        <fullName evidence="9">Carbohydrate ABC transporter permease</fullName>
    </submittedName>
</protein>
<dbReference type="AlphaFoldDB" id="A0A9D5R9M1"/>
<accession>A0A9D5R9M1</accession>
<feature type="transmembrane region" description="Helical" evidence="7">
    <location>
        <begin position="255"/>
        <end position="274"/>
    </location>
</feature>
<dbReference type="Gene3D" id="1.10.3720.10">
    <property type="entry name" value="MetI-like"/>
    <property type="match status" value="1"/>
</dbReference>
<evidence type="ECO:0000256" key="5">
    <source>
        <dbReference type="ARBA" id="ARBA00022989"/>
    </source>
</evidence>
<comment type="similarity">
    <text evidence="7">Belongs to the binding-protein-dependent transport system permease family.</text>
</comment>
<evidence type="ECO:0000256" key="6">
    <source>
        <dbReference type="ARBA" id="ARBA00023136"/>
    </source>
</evidence>
<name>A0A9D5R9M1_9FIRM</name>
<keyword evidence="3" id="KW-1003">Cell membrane</keyword>
<dbReference type="Proteomes" id="UP000806542">
    <property type="component" value="Unassembled WGS sequence"/>
</dbReference>